<organism evidence="20 21">
    <name type="scientific">Drechmeria coniospora</name>
    <name type="common">Nematophagous fungus</name>
    <name type="synonym">Meria coniospora</name>
    <dbReference type="NCBI Taxonomy" id="98403"/>
    <lineage>
        <taxon>Eukaryota</taxon>
        <taxon>Fungi</taxon>
        <taxon>Dikarya</taxon>
        <taxon>Ascomycota</taxon>
        <taxon>Pezizomycotina</taxon>
        <taxon>Sordariomycetes</taxon>
        <taxon>Hypocreomycetidae</taxon>
        <taxon>Hypocreales</taxon>
        <taxon>Ophiocordycipitaceae</taxon>
        <taxon>Drechmeria</taxon>
    </lineage>
</organism>
<evidence type="ECO:0000256" key="15">
    <source>
        <dbReference type="ARBA" id="ARBA00025194"/>
    </source>
</evidence>
<evidence type="ECO:0000313" key="20">
    <source>
        <dbReference type="EMBL" id="KYK57828.1"/>
    </source>
</evidence>
<evidence type="ECO:0000256" key="11">
    <source>
        <dbReference type="ARBA" id="ARBA00023054"/>
    </source>
</evidence>
<dbReference type="GO" id="GO:0005509">
    <property type="term" value="F:calcium ion binding"/>
    <property type="evidence" value="ECO:0007669"/>
    <property type="project" value="InterPro"/>
</dbReference>
<comment type="subcellular location">
    <subcellularLocation>
        <location evidence="3">Cell membrane</location>
        <topology evidence="3">Peripheral membrane protein</topology>
        <orientation evidence="3">Cytoplasmic side</orientation>
    </subcellularLocation>
    <subcellularLocation>
        <location evidence="2">Cytoplasm</location>
        <location evidence="2">Cytoskeleton</location>
        <location evidence="2">Actin patch</location>
    </subcellularLocation>
    <subcellularLocation>
        <location evidence="1">Endosome membrane</location>
        <topology evidence="1">Peripheral membrane protein</topology>
        <orientation evidence="1">Cytoplasmic side</orientation>
    </subcellularLocation>
</comment>
<protein>
    <submittedName>
        <fullName evidence="20">Actin cytoskeleton-regulatory complex protein PAN1</fullName>
    </submittedName>
</protein>
<evidence type="ECO:0000256" key="4">
    <source>
        <dbReference type="ARBA" id="ARBA00009351"/>
    </source>
</evidence>
<dbReference type="InterPro" id="IPR000261">
    <property type="entry name" value="EH_dom"/>
</dbReference>
<comment type="similarity">
    <text evidence="4">Belongs to the PAN1 family.</text>
</comment>
<evidence type="ECO:0000256" key="14">
    <source>
        <dbReference type="ARBA" id="ARBA00023212"/>
    </source>
</evidence>
<evidence type="ECO:0000256" key="3">
    <source>
        <dbReference type="ARBA" id="ARBA00004413"/>
    </source>
</evidence>
<feature type="compositionally biased region" description="Polar residues" evidence="17">
    <location>
        <begin position="609"/>
        <end position="623"/>
    </location>
</feature>
<feature type="compositionally biased region" description="Basic and acidic residues" evidence="17">
    <location>
        <begin position="963"/>
        <end position="995"/>
    </location>
</feature>
<feature type="region of interest" description="Disordered" evidence="17">
    <location>
        <begin position="599"/>
        <end position="623"/>
    </location>
</feature>
<evidence type="ECO:0000259" key="18">
    <source>
        <dbReference type="PROSITE" id="PS50031"/>
    </source>
</evidence>
<feature type="compositionally biased region" description="Basic and acidic residues" evidence="17">
    <location>
        <begin position="805"/>
        <end position="817"/>
    </location>
</feature>
<keyword evidence="11 16" id="KW-0175">Coiled coil</keyword>
<dbReference type="SUPFAM" id="SSF47473">
    <property type="entry name" value="EF-hand"/>
    <property type="match status" value="2"/>
</dbReference>
<feature type="region of interest" description="Disordered" evidence="17">
    <location>
        <begin position="805"/>
        <end position="850"/>
    </location>
</feature>
<dbReference type="InterPro" id="IPR002048">
    <property type="entry name" value="EF_hand_dom"/>
</dbReference>
<evidence type="ECO:0000256" key="13">
    <source>
        <dbReference type="ARBA" id="ARBA00023203"/>
    </source>
</evidence>
<dbReference type="STRING" id="98403.A0A151GL60"/>
<evidence type="ECO:0000256" key="16">
    <source>
        <dbReference type="SAM" id="Coils"/>
    </source>
</evidence>
<feature type="compositionally biased region" description="Polar residues" evidence="17">
    <location>
        <begin position="51"/>
        <end position="67"/>
    </location>
</feature>
<evidence type="ECO:0000256" key="7">
    <source>
        <dbReference type="ARBA" id="ARBA00022490"/>
    </source>
</evidence>
<keyword evidence="14" id="KW-0206">Cytoskeleton</keyword>
<feature type="region of interest" description="Disordered" evidence="17">
    <location>
        <begin position="1"/>
        <end position="140"/>
    </location>
</feature>
<dbReference type="GO" id="GO:0030479">
    <property type="term" value="C:actin cortical patch"/>
    <property type="evidence" value="ECO:0007669"/>
    <property type="project" value="UniProtKB-SubCell"/>
</dbReference>
<accession>A0A151GL60</accession>
<keyword evidence="13" id="KW-0009">Actin-binding</keyword>
<feature type="compositionally biased region" description="Low complexity" evidence="17">
    <location>
        <begin position="28"/>
        <end position="41"/>
    </location>
</feature>
<reference evidence="20 21" key="1">
    <citation type="journal article" date="2016" name="Sci. Rep.">
        <title>Insights into Adaptations to a Near-Obligate Nematode Endoparasitic Lifestyle from the Finished Genome of Drechmeria coniospora.</title>
        <authorList>
            <person name="Zhang L."/>
            <person name="Zhou Z."/>
            <person name="Guo Q."/>
            <person name="Fokkens L."/>
            <person name="Miskei M."/>
            <person name="Pocsi I."/>
            <person name="Zhang W."/>
            <person name="Chen M."/>
            <person name="Wang L."/>
            <person name="Sun Y."/>
            <person name="Donzelli B.G."/>
            <person name="Gibson D.M."/>
            <person name="Nelson D.R."/>
            <person name="Luo J.G."/>
            <person name="Rep M."/>
            <person name="Liu H."/>
            <person name="Yang S."/>
            <person name="Wang J."/>
            <person name="Krasnoff S.B."/>
            <person name="Xu Y."/>
            <person name="Molnar I."/>
            <person name="Lin M."/>
        </authorList>
    </citation>
    <scope>NUCLEOTIDE SEQUENCE [LARGE SCALE GENOMIC DNA]</scope>
    <source>
        <strain evidence="20 21">ARSEF 6962</strain>
    </source>
</reference>
<feature type="compositionally biased region" description="Low complexity" evidence="17">
    <location>
        <begin position="307"/>
        <end position="322"/>
    </location>
</feature>
<feature type="compositionally biased region" description="Basic and acidic residues" evidence="17">
    <location>
        <begin position="1028"/>
        <end position="1061"/>
    </location>
</feature>
<dbReference type="GO" id="GO:0005886">
    <property type="term" value="C:plasma membrane"/>
    <property type="evidence" value="ECO:0007669"/>
    <property type="project" value="UniProtKB-SubCell"/>
</dbReference>
<feature type="compositionally biased region" description="Polar residues" evidence="17">
    <location>
        <begin position="114"/>
        <end position="134"/>
    </location>
</feature>
<dbReference type="FunCoup" id="A0A151GL60">
    <property type="interactions" value="53"/>
</dbReference>
<evidence type="ECO:0000256" key="6">
    <source>
        <dbReference type="ARBA" id="ARBA00022475"/>
    </source>
</evidence>
<sequence length="1061" mass="115728">MYSNSNAFLGPNSQRPGGQQFAAPPFNGSSMGAGQQMGQQQPSPFVPQPTGFGQQPPLQQQYTGYPMQTQPGGFEQQQQQQQQPLPQQYTGLPVQPQRQSSFQTVAPPMPSMPPQFQEQPLRQTGFSPSPQPTSGLAPPPPVPVKPQPTGFNEMAASFQTGTAPQGAADRKKGNIIPNIRLSFITAQDQSKFETLFKSAVGEGSATMSGDKARDLLLRSRLDGDSLSHIWTLADTTRAGQLYFPEFALAMYLCNLKLTGKALPSGLPQNIKNEVSSMVDIISFSVVEDKPPAGNASGFRPAEPPSNQQPLLQSTDSQLLQSQMTGFPGPAGFASQPQGLPSQPTGFLAMQNPQPTGYNGPLPPMPSMPTGIGLGQPVAPLNAQPTGRPNQWGLVNAPATGLPNIDALQARMMPQQGREAGTFTTQGLRGNAVIPWAITKEEKTRYDDLFRAWDGFGKGHIGGDQAIEIFGQSGLEKPDLERVWTLSDNGNKGRLDLDEFAVAMHLIYRKLNGYPLPSTLPPELVPPSTRNFSQSIGTLKSMLHQESDQRKNTGASLLPQKTGVSYMKNRSFRGAAGVGGGGRKDATVFRNDDEDFGYRSSARRRVGDNSARSNSPASVGSNEDLTLDQLRKKVKEKQILLDAMDFADEKNNEEDDVLDRRDRREAEELYRRIRRMQGDIDAHPDAALSTGDSDAERRALKRQLQNLTDKVPDLASQVRKTEKAIMEARLELFRLKDAKAHPGSGAPIVGTGPGGAVTESDRVKARAKAMMQQRTAALTGKKIDVGSEDLDGPKRLEEETIKVKQEKETNEGMVRDVEESVGDFARGLEDSLKEGGKDSTSEHERRRWEDGLGVEDEVRDFIFDLQRESRSNRLRARDQRPARPAAPAEEARPERVASPRLESPVSTSRAATPPAGGGSYASYKTPEERAAFIKQQAEQRMAERLAALGIKAPSKSGGESAAQRVEREKSERAAKLRQAEEEDARREAERQARLAEEQGVPPPAPASETPQADARQPPPPPARKAGKSGAKESEGEHAARAAEEARLTEQHERQLRETRKME</sequence>
<dbReference type="Proteomes" id="UP000076580">
    <property type="component" value="Chromosome 02"/>
</dbReference>
<evidence type="ECO:0000256" key="5">
    <source>
        <dbReference type="ARBA" id="ARBA00011159"/>
    </source>
</evidence>
<proteinExistence type="inferred from homology"/>
<dbReference type="InParanoid" id="A0A151GL60"/>
<evidence type="ECO:0000256" key="9">
    <source>
        <dbReference type="ARBA" id="ARBA00022737"/>
    </source>
</evidence>
<dbReference type="GO" id="GO:0003779">
    <property type="term" value="F:actin binding"/>
    <property type="evidence" value="ECO:0007669"/>
    <property type="project" value="UniProtKB-KW"/>
</dbReference>
<feature type="compositionally biased region" description="Low complexity" evidence="17">
    <location>
        <begin position="68"/>
        <end position="88"/>
    </location>
</feature>
<keyword evidence="9" id="KW-0677">Repeat</keyword>
<comment type="subunit">
    <text evidence="5">Component of the PAN1 actin cytoskeleton-regulatory complex.</text>
</comment>
<keyword evidence="10" id="KW-0967">Endosome</keyword>
<dbReference type="PROSITE" id="PS50031">
    <property type="entry name" value="EH"/>
    <property type="match status" value="2"/>
</dbReference>
<evidence type="ECO:0000259" key="19">
    <source>
        <dbReference type="PROSITE" id="PS50222"/>
    </source>
</evidence>
<evidence type="ECO:0000256" key="8">
    <source>
        <dbReference type="ARBA" id="ARBA00022583"/>
    </source>
</evidence>
<feature type="compositionally biased region" description="Basic and acidic residues" evidence="17">
    <location>
        <begin position="867"/>
        <end position="880"/>
    </location>
</feature>
<keyword evidence="7" id="KW-0963">Cytoplasm</keyword>
<comment type="function">
    <text evidence="15">Component of the PAN1 actin cytoskeleton-regulatory complex required for the internalization of endosomes during actin-coupled endocytosis. The complex links the site of endocytosis to the cell membrane-associated actin cytoskeleton. Mediates uptake of external molecules and vacuolar degradation of plasma membrane proteins. Plays a role in the proper organization of the cell membrane-associated actin cytoskeleton and promotes its destabilization.</text>
</comment>
<dbReference type="InterPro" id="IPR011992">
    <property type="entry name" value="EF-hand-dom_pair"/>
</dbReference>
<comment type="caution">
    <text evidence="20">The sequence shown here is derived from an EMBL/GenBank/DDBJ whole genome shotgun (WGS) entry which is preliminary data.</text>
</comment>
<keyword evidence="21" id="KW-1185">Reference proteome</keyword>
<evidence type="ECO:0000256" key="10">
    <source>
        <dbReference type="ARBA" id="ARBA00022753"/>
    </source>
</evidence>
<feature type="coiled-coil region" evidence="16">
    <location>
        <begin position="696"/>
        <end position="737"/>
    </location>
</feature>
<feature type="domain" description="EH" evidence="18">
    <location>
        <begin position="441"/>
        <end position="530"/>
    </location>
</feature>
<feature type="compositionally biased region" description="Polar residues" evidence="17">
    <location>
        <begin position="1"/>
        <end position="17"/>
    </location>
</feature>
<keyword evidence="8" id="KW-0254">Endocytosis</keyword>
<dbReference type="Pfam" id="PF12763">
    <property type="entry name" value="EH"/>
    <property type="match status" value="2"/>
</dbReference>
<dbReference type="SMART" id="SM00027">
    <property type="entry name" value="EH"/>
    <property type="match status" value="2"/>
</dbReference>
<keyword evidence="12" id="KW-0472">Membrane</keyword>
<evidence type="ECO:0000256" key="17">
    <source>
        <dbReference type="SAM" id="MobiDB-lite"/>
    </source>
</evidence>
<evidence type="ECO:0000256" key="1">
    <source>
        <dbReference type="ARBA" id="ARBA00004125"/>
    </source>
</evidence>
<dbReference type="FunFam" id="1.10.238.10:FF:000349">
    <property type="entry name" value="Actin cytoskeleton-regulatory complex protein PAN1"/>
    <property type="match status" value="1"/>
</dbReference>
<dbReference type="GO" id="GO:0010008">
    <property type="term" value="C:endosome membrane"/>
    <property type="evidence" value="ECO:0007669"/>
    <property type="project" value="UniProtKB-SubCell"/>
</dbReference>
<evidence type="ECO:0000313" key="21">
    <source>
        <dbReference type="Proteomes" id="UP000076580"/>
    </source>
</evidence>
<dbReference type="RefSeq" id="XP_040657180.1">
    <property type="nucleotide sequence ID" value="XM_040802147.1"/>
</dbReference>
<feature type="compositionally biased region" description="Polar residues" evidence="17">
    <location>
        <begin position="334"/>
        <end position="349"/>
    </location>
</feature>
<dbReference type="GeneID" id="63717484"/>
<feature type="region of interest" description="Disordered" evidence="17">
    <location>
        <begin position="291"/>
        <end position="349"/>
    </location>
</feature>
<dbReference type="Gene3D" id="1.10.238.10">
    <property type="entry name" value="EF-hand"/>
    <property type="match status" value="2"/>
</dbReference>
<evidence type="ECO:0000256" key="2">
    <source>
        <dbReference type="ARBA" id="ARBA00004134"/>
    </source>
</evidence>
<dbReference type="EMBL" id="LAYC01000002">
    <property type="protein sequence ID" value="KYK57828.1"/>
    <property type="molecule type" value="Genomic_DNA"/>
</dbReference>
<evidence type="ECO:0000256" key="12">
    <source>
        <dbReference type="ARBA" id="ARBA00023136"/>
    </source>
</evidence>
<keyword evidence="6" id="KW-1003">Cell membrane</keyword>
<feature type="domain" description="EH" evidence="18">
    <location>
        <begin position="188"/>
        <end position="277"/>
    </location>
</feature>
<dbReference type="GO" id="GO:0006897">
    <property type="term" value="P:endocytosis"/>
    <property type="evidence" value="ECO:0007669"/>
    <property type="project" value="UniProtKB-KW"/>
</dbReference>
<feature type="compositionally biased region" description="Basic and acidic residues" evidence="17">
    <location>
        <begin position="825"/>
        <end position="849"/>
    </location>
</feature>
<dbReference type="GO" id="GO:0016197">
    <property type="term" value="P:endosomal transport"/>
    <property type="evidence" value="ECO:0007669"/>
    <property type="project" value="TreeGrafter"/>
</dbReference>
<dbReference type="CDD" id="cd00052">
    <property type="entry name" value="EH"/>
    <property type="match status" value="2"/>
</dbReference>
<name>A0A151GL60_DRECN</name>
<dbReference type="AlphaFoldDB" id="A0A151GL60"/>
<gene>
    <name evidence="20" type="ORF">DCS_04841</name>
</gene>
<feature type="region of interest" description="Disordered" evidence="17">
    <location>
        <begin position="867"/>
        <end position="1061"/>
    </location>
</feature>
<dbReference type="PROSITE" id="PS50222">
    <property type="entry name" value="EF_HAND_2"/>
    <property type="match status" value="1"/>
</dbReference>
<dbReference type="PANTHER" id="PTHR11216">
    <property type="entry name" value="EH DOMAIN"/>
    <property type="match status" value="1"/>
</dbReference>
<feature type="domain" description="EF-hand" evidence="19">
    <location>
        <begin position="474"/>
        <end position="509"/>
    </location>
</feature>
<dbReference type="PANTHER" id="PTHR11216:SF173">
    <property type="entry name" value="ACTIN CYTOSKELETON-REGULATORY COMPLEX PROTEIN PAN1"/>
    <property type="match status" value="1"/>
</dbReference>